<feature type="region of interest" description="G2" evidence="7">
    <location>
        <begin position="58"/>
        <end position="62"/>
    </location>
</feature>
<evidence type="ECO:0000256" key="2">
    <source>
        <dbReference type="ARBA" id="ARBA00019149"/>
    </source>
</evidence>
<keyword evidence="10" id="KW-1185">Reference proteome</keyword>
<feature type="domain" description="Era-type G" evidence="8">
    <location>
        <begin position="24"/>
        <end position="202"/>
    </location>
</feature>
<dbReference type="AlphaFoldDB" id="A0A1X7UGB7"/>
<gene>
    <name evidence="9" type="primary">100637257</name>
</gene>
<dbReference type="OrthoDB" id="8954335at2759"/>
<dbReference type="GO" id="GO:0043024">
    <property type="term" value="F:ribosomal small subunit binding"/>
    <property type="evidence" value="ECO:0007669"/>
    <property type="project" value="TreeGrafter"/>
</dbReference>
<dbReference type="InterPro" id="IPR009019">
    <property type="entry name" value="KH_sf_prok-type"/>
</dbReference>
<dbReference type="InterPro" id="IPR005662">
    <property type="entry name" value="GTPase_Era-like"/>
</dbReference>
<dbReference type="CDD" id="cd22534">
    <property type="entry name" value="KH-II_Era"/>
    <property type="match status" value="1"/>
</dbReference>
<accession>A0A1X7UGB7</accession>
<sequence>MIIRRFCSRAILSDLTVPPPNPQRLLRAAVLGLPNAGKSTLVNQLVGRNVAGVSPKPHTTRSQALGVFTEGDHQVVLIDTPGVVSLQYGRKMKFSKPFVTGPKRSTDEADLMLVMIDASDRYTRFKLNEQLLKIMKEVNLPTSLVINKVDLLGYKQLLLKIVDSINSQSTAHPFNEVFMISALTGDGVDKLKDYLLDNTKPCDWLYDVHTYSNQSLEDQLAEVVREKLFKHLHKEIPYSIKQRLVICEERDDVLYIHKKLTCTKSSQVSIVVGSGGKTVKAIADEAQSHMESLLSRPVQLILSVNHSNK</sequence>
<dbReference type="InterPro" id="IPR030388">
    <property type="entry name" value="G_ERA_dom"/>
</dbReference>
<dbReference type="OMA" id="YVIDHRL"/>
<dbReference type="InterPro" id="IPR006073">
    <property type="entry name" value="GTP-bd"/>
</dbReference>
<dbReference type="KEGG" id="aqu:100637257"/>
<dbReference type="NCBIfam" id="TIGR00436">
    <property type="entry name" value="era"/>
    <property type="match status" value="1"/>
</dbReference>
<evidence type="ECO:0000313" key="10">
    <source>
        <dbReference type="Proteomes" id="UP000007879"/>
    </source>
</evidence>
<reference evidence="10" key="1">
    <citation type="journal article" date="2010" name="Nature">
        <title>The Amphimedon queenslandica genome and the evolution of animal complexity.</title>
        <authorList>
            <person name="Srivastava M."/>
            <person name="Simakov O."/>
            <person name="Chapman J."/>
            <person name="Fahey B."/>
            <person name="Gauthier M.E."/>
            <person name="Mitros T."/>
            <person name="Richards G.S."/>
            <person name="Conaco C."/>
            <person name="Dacre M."/>
            <person name="Hellsten U."/>
            <person name="Larroux C."/>
            <person name="Putnam N.H."/>
            <person name="Stanke M."/>
            <person name="Adamska M."/>
            <person name="Darling A."/>
            <person name="Degnan S.M."/>
            <person name="Oakley T.H."/>
            <person name="Plachetzki D.C."/>
            <person name="Zhai Y."/>
            <person name="Adamski M."/>
            <person name="Calcino A."/>
            <person name="Cummins S.F."/>
            <person name="Goodstein D.M."/>
            <person name="Harris C."/>
            <person name="Jackson D.J."/>
            <person name="Leys S.P."/>
            <person name="Shu S."/>
            <person name="Woodcroft B.J."/>
            <person name="Vervoort M."/>
            <person name="Kosik K.S."/>
            <person name="Manning G."/>
            <person name="Degnan B.M."/>
            <person name="Rokhsar D.S."/>
        </authorList>
    </citation>
    <scope>NUCLEOTIDE SEQUENCE [LARGE SCALE GENOMIC DNA]</scope>
</reference>
<dbReference type="Pfam" id="PF01926">
    <property type="entry name" value="MMR_HSR1"/>
    <property type="match status" value="1"/>
</dbReference>
<keyword evidence="3 7" id="KW-0547">Nucleotide-binding</keyword>
<dbReference type="GO" id="GO:0005759">
    <property type="term" value="C:mitochondrial matrix"/>
    <property type="evidence" value="ECO:0007669"/>
    <property type="project" value="TreeGrafter"/>
</dbReference>
<dbReference type="Pfam" id="PF07650">
    <property type="entry name" value="KH_2"/>
    <property type="match status" value="1"/>
</dbReference>
<dbReference type="SUPFAM" id="SSF54814">
    <property type="entry name" value="Prokaryotic type KH domain (KH-domain type II)"/>
    <property type="match status" value="1"/>
</dbReference>
<dbReference type="Gene3D" id="3.40.50.300">
    <property type="entry name" value="P-loop containing nucleotide triphosphate hydrolases"/>
    <property type="match status" value="1"/>
</dbReference>
<feature type="region of interest" description="G4" evidence="7">
    <location>
        <begin position="147"/>
        <end position="150"/>
    </location>
</feature>
<dbReference type="EnsemblMetazoa" id="XM_003387933.3">
    <property type="protein sequence ID" value="XP_003387981.1"/>
    <property type="gene ID" value="LOC100637257"/>
</dbReference>
<evidence type="ECO:0000256" key="3">
    <source>
        <dbReference type="ARBA" id="ARBA00022741"/>
    </source>
</evidence>
<dbReference type="STRING" id="400682.A0A1X7UGB7"/>
<dbReference type="PROSITE" id="PS51713">
    <property type="entry name" value="G_ERA"/>
    <property type="match status" value="1"/>
</dbReference>
<dbReference type="HAMAP" id="MF_00367">
    <property type="entry name" value="GTPase_Era"/>
    <property type="match status" value="1"/>
</dbReference>
<evidence type="ECO:0000256" key="1">
    <source>
        <dbReference type="ARBA" id="ARBA00007921"/>
    </source>
</evidence>
<dbReference type="InParanoid" id="A0A1X7UGB7"/>
<keyword evidence="5 7" id="KW-0342">GTP-binding</keyword>
<name>A0A1X7UGB7_AMPQE</name>
<dbReference type="GO" id="GO:0019843">
    <property type="term" value="F:rRNA binding"/>
    <property type="evidence" value="ECO:0007669"/>
    <property type="project" value="TreeGrafter"/>
</dbReference>
<dbReference type="InterPro" id="IPR004044">
    <property type="entry name" value="KH_dom_type_2"/>
</dbReference>
<evidence type="ECO:0000256" key="5">
    <source>
        <dbReference type="ARBA" id="ARBA00023134"/>
    </source>
</evidence>
<comment type="similarity">
    <text evidence="1 7">Belongs to the TRAFAC class TrmE-Era-EngA-EngB-Septin-like GTPase superfamily. Era GTPase family.</text>
</comment>
<evidence type="ECO:0000313" key="9">
    <source>
        <dbReference type="EnsemblMetazoa" id="Aqu2.1.27009_001"/>
    </source>
</evidence>
<dbReference type="InterPro" id="IPR027417">
    <property type="entry name" value="P-loop_NTPase"/>
</dbReference>
<dbReference type="CDD" id="cd04163">
    <property type="entry name" value="Era"/>
    <property type="match status" value="1"/>
</dbReference>
<dbReference type="PANTHER" id="PTHR42698:SF1">
    <property type="entry name" value="GTPASE ERA, MITOCHONDRIAL"/>
    <property type="match status" value="1"/>
</dbReference>
<dbReference type="Proteomes" id="UP000007879">
    <property type="component" value="Unassembled WGS sequence"/>
</dbReference>
<dbReference type="Gene3D" id="3.30.300.20">
    <property type="match status" value="1"/>
</dbReference>
<dbReference type="FunFam" id="3.40.50.300:FF:002220">
    <property type="entry name" value="GTPase Era, mitochondrial"/>
    <property type="match status" value="1"/>
</dbReference>
<evidence type="ECO:0000256" key="7">
    <source>
        <dbReference type="PROSITE-ProRule" id="PRU01050"/>
    </source>
</evidence>
<dbReference type="SUPFAM" id="SSF52540">
    <property type="entry name" value="P-loop containing nucleoside triphosphate hydrolases"/>
    <property type="match status" value="1"/>
</dbReference>
<dbReference type="GO" id="GO:0000028">
    <property type="term" value="P:ribosomal small subunit assembly"/>
    <property type="evidence" value="ECO:0007669"/>
    <property type="project" value="TreeGrafter"/>
</dbReference>
<feature type="region of interest" description="G1" evidence="7">
    <location>
        <begin position="32"/>
        <end position="39"/>
    </location>
</feature>
<dbReference type="GO" id="GO:0005525">
    <property type="term" value="F:GTP binding"/>
    <property type="evidence" value="ECO:0007669"/>
    <property type="project" value="UniProtKB-UniRule"/>
</dbReference>
<evidence type="ECO:0000259" key="8">
    <source>
        <dbReference type="PROSITE" id="PS51713"/>
    </source>
</evidence>
<protein>
    <recommendedName>
        <fullName evidence="2">GTPase Era, mitochondrial</fullName>
    </recommendedName>
    <alternativeName>
        <fullName evidence="6">ERA-like protein 1</fullName>
    </alternativeName>
</protein>
<dbReference type="InterPro" id="IPR005225">
    <property type="entry name" value="Small_GTP-bd"/>
</dbReference>
<keyword evidence="4" id="KW-0694">RNA-binding</keyword>
<dbReference type="eggNOG" id="KOG1423">
    <property type="taxonomic scope" value="Eukaryota"/>
</dbReference>
<proteinExistence type="inferred from homology"/>
<dbReference type="EnsemblMetazoa" id="Aqu2.1.27009_001">
    <property type="protein sequence ID" value="Aqu2.1.27009_001"/>
    <property type="gene ID" value="Aqu2.1.27009"/>
</dbReference>
<feature type="region of interest" description="G3" evidence="7">
    <location>
        <begin position="79"/>
        <end position="82"/>
    </location>
</feature>
<dbReference type="FunCoup" id="A0A1X7UGB7">
    <property type="interactions" value="548"/>
</dbReference>
<reference evidence="9" key="2">
    <citation type="submission" date="2017-05" db="UniProtKB">
        <authorList>
            <consortium name="EnsemblMetazoa"/>
        </authorList>
    </citation>
    <scope>IDENTIFICATION</scope>
</reference>
<evidence type="ECO:0000256" key="4">
    <source>
        <dbReference type="ARBA" id="ARBA00022884"/>
    </source>
</evidence>
<evidence type="ECO:0000256" key="6">
    <source>
        <dbReference type="ARBA" id="ARBA00030975"/>
    </source>
</evidence>
<feature type="region of interest" description="G5" evidence="7">
    <location>
        <begin position="180"/>
        <end position="182"/>
    </location>
</feature>
<dbReference type="PANTHER" id="PTHR42698">
    <property type="entry name" value="GTPASE ERA"/>
    <property type="match status" value="1"/>
</dbReference>
<dbReference type="NCBIfam" id="TIGR00231">
    <property type="entry name" value="small_GTP"/>
    <property type="match status" value="1"/>
</dbReference>
<organism evidence="9">
    <name type="scientific">Amphimedon queenslandica</name>
    <name type="common">Sponge</name>
    <dbReference type="NCBI Taxonomy" id="400682"/>
    <lineage>
        <taxon>Eukaryota</taxon>
        <taxon>Metazoa</taxon>
        <taxon>Porifera</taxon>
        <taxon>Demospongiae</taxon>
        <taxon>Heteroscleromorpha</taxon>
        <taxon>Haplosclerida</taxon>
        <taxon>Niphatidae</taxon>
        <taxon>Amphimedon</taxon>
    </lineage>
</organism>
<dbReference type="InterPro" id="IPR015946">
    <property type="entry name" value="KH_dom-like_a/b"/>
</dbReference>